<dbReference type="GO" id="GO:0005886">
    <property type="term" value="C:plasma membrane"/>
    <property type="evidence" value="ECO:0007669"/>
    <property type="project" value="UniProtKB-SubCell"/>
</dbReference>
<dbReference type="InterPro" id="IPR050250">
    <property type="entry name" value="Macrolide_Exporter_MacB"/>
</dbReference>
<dbReference type="InParanoid" id="A0A4R5D683"/>
<name>A0A4R5D683_9ACTN</name>
<keyword evidence="2" id="KW-1003">Cell membrane</keyword>
<evidence type="ECO:0000256" key="4">
    <source>
        <dbReference type="ARBA" id="ARBA00022989"/>
    </source>
</evidence>
<feature type="transmembrane region" description="Helical" evidence="7">
    <location>
        <begin position="346"/>
        <end position="363"/>
    </location>
</feature>
<evidence type="ECO:0000256" key="1">
    <source>
        <dbReference type="ARBA" id="ARBA00004651"/>
    </source>
</evidence>
<comment type="subcellular location">
    <subcellularLocation>
        <location evidence="1">Cell membrane</location>
        <topology evidence="1">Multi-pass membrane protein</topology>
    </subcellularLocation>
</comment>
<feature type="transmembrane region" description="Helical" evidence="7">
    <location>
        <begin position="298"/>
        <end position="326"/>
    </location>
</feature>
<evidence type="ECO:0000313" key="10">
    <source>
        <dbReference type="Proteomes" id="UP000294739"/>
    </source>
</evidence>
<feature type="transmembrane region" description="Helical" evidence="7">
    <location>
        <begin position="16"/>
        <end position="36"/>
    </location>
</feature>
<organism evidence="9 10">
    <name type="scientific">Jiangella asiatica</name>
    <dbReference type="NCBI Taxonomy" id="2530372"/>
    <lineage>
        <taxon>Bacteria</taxon>
        <taxon>Bacillati</taxon>
        <taxon>Actinomycetota</taxon>
        <taxon>Actinomycetes</taxon>
        <taxon>Jiangellales</taxon>
        <taxon>Jiangellaceae</taxon>
        <taxon>Jiangella</taxon>
    </lineage>
</organism>
<proteinExistence type="inferred from homology"/>
<dbReference type="EMBL" id="SMKZ01000021">
    <property type="protein sequence ID" value="TDE08896.1"/>
    <property type="molecule type" value="Genomic_DNA"/>
</dbReference>
<feature type="transmembrane region" description="Helical" evidence="7">
    <location>
        <begin position="480"/>
        <end position="501"/>
    </location>
</feature>
<feature type="transmembrane region" description="Helical" evidence="7">
    <location>
        <begin position="685"/>
        <end position="711"/>
    </location>
</feature>
<evidence type="ECO:0000259" key="8">
    <source>
        <dbReference type="Pfam" id="PF02687"/>
    </source>
</evidence>
<dbReference type="AlphaFoldDB" id="A0A4R5D683"/>
<dbReference type="PANTHER" id="PTHR30572:SF4">
    <property type="entry name" value="ABC TRANSPORTER PERMEASE YTRF"/>
    <property type="match status" value="1"/>
</dbReference>
<evidence type="ECO:0000256" key="5">
    <source>
        <dbReference type="ARBA" id="ARBA00023136"/>
    </source>
</evidence>
<accession>A0A4R5D683</accession>
<evidence type="ECO:0000256" key="6">
    <source>
        <dbReference type="ARBA" id="ARBA00038076"/>
    </source>
</evidence>
<feature type="transmembrane region" description="Helical" evidence="7">
    <location>
        <begin position="398"/>
        <end position="416"/>
    </location>
</feature>
<keyword evidence="4 7" id="KW-1133">Transmembrane helix</keyword>
<comment type="caution">
    <text evidence="9">The sequence shown here is derived from an EMBL/GenBank/DDBJ whole genome shotgun (WGS) entry which is preliminary data.</text>
</comment>
<dbReference type="RefSeq" id="WP_131896169.1">
    <property type="nucleotide sequence ID" value="NZ_SMKZ01000021.1"/>
</dbReference>
<feature type="transmembrane region" description="Helical" evidence="7">
    <location>
        <begin position="422"/>
        <end position="444"/>
    </location>
</feature>
<gene>
    <name evidence="9" type="ORF">E1269_15835</name>
</gene>
<feature type="transmembrane region" description="Helical" evidence="7">
    <location>
        <begin position="650"/>
        <end position="679"/>
    </location>
</feature>
<feature type="domain" description="ABC3 transporter permease C-terminal" evidence="8">
    <location>
        <begin position="608"/>
        <end position="721"/>
    </location>
</feature>
<keyword evidence="5 7" id="KW-0472">Membrane</keyword>
<dbReference type="GO" id="GO:0022857">
    <property type="term" value="F:transmembrane transporter activity"/>
    <property type="evidence" value="ECO:0007669"/>
    <property type="project" value="TreeGrafter"/>
</dbReference>
<feature type="transmembrane region" description="Helical" evidence="7">
    <location>
        <begin position="604"/>
        <end position="629"/>
    </location>
</feature>
<keyword evidence="10" id="KW-1185">Reference proteome</keyword>
<dbReference type="Proteomes" id="UP000294739">
    <property type="component" value="Unassembled WGS sequence"/>
</dbReference>
<evidence type="ECO:0000256" key="2">
    <source>
        <dbReference type="ARBA" id="ARBA00022475"/>
    </source>
</evidence>
<dbReference type="PANTHER" id="PTHR30572">
    <property type="entry name" value="MEMBRANE COMPONENT OF TRANSPORTER-RELATED"/>
    <property type="match status" value="1"/>
</dbReference>
<keyword evidence="3 7" id="KW-0812">Transmembrane</keyword>
<reference evidence="9 10" key="1">
    <citation type="submission" date="2019-03" db="EMBL/GenBank/DDBJ databases">
        <title>Draft genome sequences of novel Actinobacteria.</title>
        <authorList>
            <person name="Sahin N."/>
            <person name="Ay H."/>
            <person name="Saygin H."/>
        </authorList>
    </citation>
    <scope>NUCLEOTIDE SEQUENCE [LARGE SCALE GENOMIC DNA]</scope>
    <source>
        <strain evidence="9 10">5K138</strain>
    </source>
</reference>
<dbReference type="Pfam" id="PF02687">
    <property type="entry name" value="FtsX"/>
    <property type="match status" value="2"/>
</dbReference>
<dbReference type="OrthoDB" id="9780560at2"/>
<sequence length="728" mass="72950">MRGVIVAGLRAHLPRLGLTGLVVVLSVGFTAATLMLTDSLDRARIDRLADTVAGVDLTVLAATGEYLDEAAATDVAGIDGVAAAAPRREVGVKTVDPDGRIDPLSSARLSAVPDDAELAGLALTEGRAPAADDEVVLDTRTAARAGVEPGETFAVAAMDSGAPAELTVVGLVEPPSPTRLDPELYATYGGVGRLAEPAGADRVDLRLEPGTDTGQVRAELAALDGADRVLSGGELAQLVADRSALTGGELRLPLLMLGAVSLLVAAFVIANIFRILIAARTRELALLRTVGATRRQVLRGLLAESVAIGIAGSVAGVGLGAVAALVTATVIDSGPGRAPLVVSPSSVVWSLVVGVLVTVGSAVPPARIATRVSPLAALHTVPDGADSRTVGRVRAGSGLLAMAAGALLLIAGAGPVSPDTGLVAVVVGAAVCFLGLLVLGPLVVPPLVRALGAGTARLAGAARSTAELATGNAVRNPRRVAATTAALLIGVTTVAGFVTVAESSRGSVDVVVDGQLPADLVVHWAGEGDVPAGAVRAIENLPETGAVAETAGGGLAVDVPDGDDGEAARAAILEATHDLQELSVESLVDRRTELNEDLDDAVNVVLGVLALALVIAFIGIANTLSLSVHERTREIGLLRALGLTRRQTRILLGVEAALMGAVAAVLGTAAGALFAWAAVLSVDELVFVVPWGLLALSAVVAVALGVLASLVPGRRAARTAPVTALAAE</sequence>
<dbReference type="InterPro" id="IPR003838">
    <property type="entry name" value="ABC3_permease_C"/>
</dbReference>
<comment type="similarity">
    <text evidence="6">Belongs to the ABC-4 integral membrane protein family.</text>
</comment>
<feature type="domain" description="ABC3 transporter permease C-terminal" evidence="8">
    <location>
        <begin position="256"/>
        <end position="374"/>
    </location>
</feature>
<feature type="transmembrane region" description="Helical" evidence="7">
    <location>
        <begin position="252"/>
        <end position="277"/>
    </location>
</feature>
<protein>
    <submittedName>
        <fullName evidence="9">FtsX-like permease family protein</fullName>
    </submittedName>
</protein>
<evidence type="ECO:0000256" key="3">
    <source>
        <dbReference type="ARBA" id="ARBA00022692"/>
    </source>
</evidence>
<evidence type="ECO:0000313" key="9">
    <source>
        <dbReference type="EMBL" id="TDE08896.1"/>
    </source>
</evidence>
<evidence type="ECO:0000256" key="7">
    <source>
        <dbReference type="SAM" id="Phobius"/>
    </source>
</evidence>